<dbReference type="OrthoDB" id="4808509at2"/>
<organism evidence="3 4">
    <name type="scientific">Thermopolyspora flexuosa</name>
    <dbReference type="NCBI Taxonomy" id="103836"/>
    <lineage>
        <taxon>Bacteria</taxon>
        <taxon>Bacillati</taxon>
        <taxon>Actinomycetota</taxon>
        <taxon>Actinomycetes</taxon>
        <taxon>Streptosporangiales</taxon>
        <taxon>Streptosporangiaceae</taxon>
        <taxon>Thermopolyspora</taxon>
    </lineage>
</organism>
<reference evidence="3 4" key="1">
    <citation type="submission" date="2019-06" db="EMBL/GenBank/DDBJ databases">
        <title>Sequencing the genomes of 1000 actinobacteria strains.</title>
        <authorList>
            <person name="Klenk H.-P."/>
        </authorList>
    </citation>
    <scope>NUCLEOTIDE SEQUENCE [LARGE SCALE GENOMIC DNA]</scope>
    <source>
        <strain evidence="3 4">DSM 43186</strain>
    </source>
</reference>
<gene>
    <name evidence="3" type="ORF">FHX40_0180</name>
</gene>
<evidence type="ECO:0000256" key="1">
    <source>
        <dbReference type="SAM" id="SignalP"/>
    </source>
</evidence>
<protein>
    <submittedName>
        <fullName evidence="3">Flp pilus assembly protein CpaB</fullName>
    </submittedName>
</protein>
<dbReference type="AlphaFoldDB" id="A0A543ISH4"/>
<feature type="domain" description="SAF" evidence="2">
    <location>
        <begin position="37"/>
        <end position="98"/>
    </location>
</feature>
<comment type="caution">
    <text evidence="3">The sequence shown here is derived from an EMBL/GenBank/DDBJ whole genome shotgun (WGS) entry which is preliminary data.</text>
</comment>
<dbReference type="Proteomes" id="UP000319213">
    <property type="component" value="Unassembled WGS sequence"/>
</dbReference>
<dbReference type="PROSITE" id="PS51257">
    <property type="entry name" value="PROKAR_LIPOPROTEIN"/>
    <property type="match status" value="1"/>
</dbReference>
<dbReference type="Pfam" id="PF16976">
    <property type="entry name" value="RcpC"/>
    <property type="match status" value="1"/>
</dbReference>
<feature type="signal peptide" evidence="1">
    <location>
        <begin position="1"/>
        <end position="25"/>
    </location>
</feature>
<evidence type="ECO:0000313" key="4">
    <source>
        <dbReference type="Proteomes" id="UP000319213"/>
    </source>
</evidence>
<keyword evidence="4" id="KW-1185">Reference proteome</keyword>
<keyword evidence="1" id="KW-0732">Signal</keyword>
<feature type="chain" id="PRO_5038881975" evidence="1">
    <location>
        <begin position="26"/>
        <end position="200"/>
    </location>
</feature>
<proteinExistence type="predicted"/>
<evidence type="ECO:0000259" key="2">
    <source>
        <dbReference type="SMART" id="SM00858"/>
    </source>
</evidence>
<dbReference type="InterPro" id="IPR017592">
    <property type="entry name" value="Pilus_assmbl_Flp-typ_CpaB"/>
</dbReference>
<accession>A0A543ISH4</accession>
<sequence>MHTLRRLLARRRRPIAALLAATAMACALISVRPAPGVEILVAARDLPGGPLTAADVTSARFPPDVLPAGVLRPGAQVTGRVLASPMRAGEPLTDARLLGPGLLAGYGTHLLATPVRIADADAAKLLSPGDTIDVLSAPTDLTDRPTAALPVAQNVRVITTPTGDSGTGALVVLATTPAQAAHLALAQSTGRLSVAIRPRR</sequence>
<evidence type="ECO:0000313" key="3">
    <source>
        <dbReference type="EMBL" id="TQM73535.1"/>
    </source>
</evidence>
<dbReference type="InterPro" id="IPR031571">
    <property type="entry name" value="RcpC_dom"/>
</dbReference>
<dbReference type="SMART" id="SM00858">
    <property type="entry name" value="SAF"/>
    <property type="match status" value="1"/>
</dbReference>
<dbReference type="RefSeq" id="WP_142257835.1">
    <property type="nucleotide sequence ID" value="NZ_BMPV01000004.1"/>
</dbReference>
<name>A0A543ISH4_9ACTN</name>
<dbReference type="Pfam" id="PF08666">
    <property type="entry name" value="SAF"/>
    <property type="match status" value="1"/>
</dbReference>
<dbReference type="InterPro" id="IPR013974">
    <property type="entry name" value="SAF"/>
</dbReference>
<dbReference type="CDD" id="cd11614">
    <property type="entry name" value="SAF_CpaB_FlgA_like"/>
    <property type="match status" value="1"/>
</dbReference>
<dbReference type="NCBIfam" id="TIGR03177">
    <property type="entry name" value="pilus_cpaB"/>
    <property type="match status" value="1"/>
</dbReference>
<dbReference type="EMBL" id="VFPQ01000001">
    <property type="protein sequence ID" value="TQM73535.1"/>
    <property type="molecule type" value="Genomic_DNA"/>
</dbReference>